<evidence type="ECO:0000256" key="6">
    <source>
        <dbReference type="ARBA" id="ARBA00023136"/>
    </source>
</evidence>
<proteinExistence type="inferred from homology"/>
<evidence type="ECO:0000313" key="11">
    <source>
        <dbReference type="Proteomes" id="UP000292408"/>
    </source>
</evidence>
<dbReference type="PANTHER" id="PTHR30487">
    <property type="entry name" value="TYPE 4 PREPILIN-LIKE PROTEINS LEADER PEPTIDE-PROCESSING ENZYME"/>
    <property type="match status" value="1"/>
</dbReference>
<dbReference type="OrthoDB" id="2087435at2"/>
<evidence type="ECO:0000256" key="2">
    <source>
        <dbReference type="ARBA" id="ARBA00005801"/>
    </source>
</evidence>
<dbReference type="Proteomes" id="UP000292408">
    <property type="component" value="Unassembled WGS sequence"/>
</dbReference>
<keyword evidence="6 7" id="KW-0472">Membrane</keyword>
<comment type="caution">
    <text evidence="10">The sequence shown here is derived from an EMBL/GenBank/DDBJ whole genome shotgun (WGS) entry which is preliminary data.</text>
</comment>
<dbReference type="Pfam" id="PF01478">
    <property type="entry name" value="Peptidase_A24"/>
    <property type="match status" value="1"/>
</dbReference>
<sequence length="286" mass="29192">MAGELSVVLIAAAAIVGALIGSFLNVVIHRVPAGQSVVHPPSACPVCATRIRPADNIPIVSWLILRGRCRSCSAPISARYPLVEFGTAVAFAGAAAWMLSSLSPVATVTEAAGGLGTLVAVLLVIAYLWLVATSIALTAIDLETHRLPNAIVLPGYAVVALGLGLPAMLAGDIQRLGVMAAGAGILFALYFVLWFAWPGGMGMGDVKLSGVLGAFLGFSGWAALAVGAFAPFLLGGALSLILLLARRATRKSGIPFGPWMIVGTWVGLVAGLPLATAYLALFGIAI</sequence>
<feature type="transmembrane region" description="Helical" evidence="7">
    <location>
        <begin position="7"/>
        <end position="28"/>
    </location>
</feature>
<keyword evidence="4 7" id="KW-0812">Transmembrane</keyword>
<dbReference type="GO" id="GO:0032259">
    <property type="term" value="P:methylation"/>
    <property type="evidence" value="ECO:0007669"/>
    <property type="project" value="UniProtKB-KW"/>
</dbReference>
<feature type="transmembrane region" description="Helical" evidence="7">
    <location>
        <begin position="80"/>
        <end position="99"/>
    </location>
</feature>
<keyword evidence="3" id="KW-1003">Cell membrane</keyword>
<evidence type="ECO:0000313" key="10">
    <source>
        <dbReference type="EMBL" id="RZT58432.1"/>
    </source>
</evidence>
<dbReference type="InterPro" id="IPR050882">
    <property type="entry name" value="Prepilin_peptidase/N-MTase"/>
</dbReference>
<dbReference type="EMBL" id="SGXT01000017">
    <property type="protein sequence ID" value="RZT58432.1"/>
    <property type="molecule type" value="Genomic_DNA"/>
</dbReference>
<comment type="subcellular location">
    <subcellularLocation>
        <location evidence="1">Cell membrane</location>
        <topology evidence="1">Multi-pass membrane protein</topology>
    </subcellularLocation>
</comment>
<dbReference type="AlphaFoldDB" id="A0A4Q7TH37"/>
<feature type="domain" description="Prepilin type IV endopeptidase peptidase" evidence="8">
    <location>
        <begin position="130"/>
        <end position="238"/>
    </location>
</feature>
<dbReference type="GO" id="GO:0004190">
    <property type="term" value="F:aspartic-type endopeptidase activity"/>
    <property type="evidence" value="ECO:0007669"/>
    <property type="project" value="InterPro"/>
</dbReference>
<feature type="transmembrane region" description="Helical" evidence="7">
    <location>
        <begin position="256"/>
        <end position="285"/>
    </location>
</feature>
<dbReference type="Gene3D" id="1.20.120.1220">
    <property type="match status" value="1"/>
</dbReference>
<feature type="domain" description="Prepilin peptidase A24 N-terminal" evidence="9">
    <location>
        <begin position="15"/>
        <end position="95"/>
    </location>
</feature>
<keyword evidence="5 7" id="KW-1133">Transmembrane helix</keyword>
<evidence type="ECO:0000259" key="8">
    <source>
        <dbReference type="Pfam" id="PF01478"/>
    </source>
</evidence>
<accession>A0A4Q7TH37</accession>
<evidence type="ECO:0000259" key="9">
    <source>
        <dbReference type="Pfam" id="PF06750"/>
    </source>
</evidence>
<organism evidence="10 11">
    <name type="scientific">Microcella alkaliphila</name>
    <dbReference type="NCBI Taxonomy" id="279828"/>
    <lineage>
        <taxon>Bacteria</taxon>
        <taxon>Bacillati</taxon>
        <taxon>Actinomycetota</taxon>
        <taxon>Actinomycetes</taxon>
        <taxon>Micrococcales</taxon>
        <taxon>Microbacteriaceae</taxon>
        <taxon>Microcella</taxon>
    </lineage>
</organism>
<evidence type="ECO:0000256" key="3">
    <source>
        <dbReference type="ARBA" id="ARBA00022475"/>
    </source>
</evidence>
<feature type="transmembrane region" description="Helical" evidence="7">
    <location>
        <begin position="176"/>
        <end position="197"/>
    </location>
</feature>
<dbReference type="GO" id="GO:0005886">
    <property type="term" value="C:plasma membrane"/>
    <property type="evidence" value="ECO:0007669"/>
    <property type="project" value="UniProtKB-SubCell"/>
</dbReference>
<protein>
    <submittedName>
        <fullName evidence="10">Leader peptidase (Prepilin peptidase)/N-methyltransferase</fullName>
    </submittedName>
</protein>
<name>A0A4Q7TH37_9MICO</name>
<dbReference type="GO" id="GO:0008168">
    <property type="term" value="F:methyltransferase activity"/>
    <property type="evidence" value="ECO:0007669"/>
    <property type="project" value="UniProtKB-KW"/>
</dbReference>
<dbReference type="InterPro" id="IPR000045">
    <property type="entry name" value="Prepilin_IV_endopep_pep"/>
</dbReference>
<dbReference type="PANTHER" id="PTHR30487:SF0">
    <property type="entry name" value="PREPILIN LEADER PEPTIDASE_N-METHYLTRANSFERASE-RELATED"/>
    <property type="match status" value="1"/>
</dbReference>
<keyword evidence="11" id="KW-1185">Reference proteome</keyword>
<keyword evidence="10" id="KW-0808">Transferase</keyword>
<keyword evidence="10" id="KW-0489">Methyltransferase</keyword>
<feature type="transmembrane region" description="Helical" evidence="7">
    <location>
        <begin position="111"/>
        <end position="130"/>
    </location>
</feature>
<dbReference type="RefSeq" id="WP_130283823.1">
    <property type="nucleotide sequence ID" value="NZ_SGXT01000017.1"/>
</dbReference>
<feature type="transmembrane region" description="Helical" evidence="7">
    <location>
        <begin position="150"/>
        <end position="169"/>
    </location>
</feature>
<dbReference type="Pfam" id="PF06750">
    <property type="entry name" value="A24_N_bact"/>
    <property type="match status" value="1"/>
</dbReference>
<evidence type="ECO:0000256" key="4">
    <source>
        <dbReference type="ARBA" id="ARBA00022692"/>
    </source>
</evidence>
<feature type="transmembrane region" description="Helical" evidence="7">
    <location>
        <begin position="217"/>
        <end position="244"/>
    </location>
</feature>
<evidence type="ECO:0000256" key="1">
    <source>
        <dbReference type="ARBA" id="ARBA00004651"/>
    </source>
</evidence>
<dbReference type="InterPro" id="IPR010627">
    <property type="entry name" value="Prepilin_pept_A24_N"/>
</dbReference>
<gene>
    <name evidence="10" type="ORF">EV140_2201</name>
</gene>
<evidence type="ECO:0000256" key="7">
    <source>
        <dbReference type="SAM" id="Phobius"/>
    </source>
</evidence>
<comment type="similarity">
    <text evidence="2">Belongs to the peptidase A24 family.</text>
</comment>
<reference evidence="10 11" key="1">
    <citation type="journal article" date="2015" name="Stand. Genomic Sci.">
        <title>Genomic Encyclopedia of Bacterial and Archaeal Type Strains, Phase III: the genomes of soil and plant-associated and newly described type strains.</title>
        <authorList>
            <person name="Whitman W.B."/>
            <person name="Woyke T."/>
            <person name="Klenk H.P."/>
            <person name="Zhou Y."/>
            <person name="Lilburn T.G."/>
            <person name="Beck B.J."/>
            <person name="De Vos P."/>
            <person name="Vandamme P."/>
            <person name="Eisen J.A."/>
            <person name="Garrity G."/>
            <person name="Hugenholtz P."/>
            <person name="Kyrpides N.C."/>
        </authorList>
    </citation>
    <scope>NUCLEOTIDE SEQUENCE [LARGE SCALE GENOMIC DNA]</scope>
    <source>
        <strain evidence="10 11">AC4r</strain>
    </source>
</reference>
<evidence type="ECO:0000256" key="5">
    <source>
        <dbReference type="ARBA" id="ARBA00022989"/>
    </source>
</evidence>
<dbReference type="GO" id="GO:0006465">
    <property type="term" value="P:signal peptide processing"/>
    <property type="evidence" value="ECO:0007669"/>
    <property type="project" value="TreeGrafter"/>
</dbReference>